<name>G5GMC1_9FIRM</name>
<feature type="compositionally biased region" description="Basic and acidic residues" evidence="1">
    <location>
        <begin position="317"/>
        <end position="332"/>
    </location>
</feature>
<gene>
    <name evidence="2" type="ORF">HMPREF9334_00402</name>
</gene>
<evidence type="ECO:0000313" key="2">
    <source>
        <dbReference type="EMBL" id="EHG22366.1"/>
    </source>
</evidence>
<dbReference type="HOGENOM" id="CLU_430140_0_0_9"/>
<feature type="region of interest" description="Disordered" evidence="1">
    <location>
        <begin position="299"/>
        <end position="332"/>
    </location>
</feature>
<dbReference type="PATRIC" id="fig|679201.3.peg.405"/>
<dbReference type="AlphaFoldDB" id="G5GMC1"/>
<organism evidence="2 3">
    <name type="scientific">Selenomonas infelix ATCC 43532</name>
    <dbReference type="NCBI Taxonomy" id="679201"/>
    <lineage>
        <taxon>Bacteria</taxon>
        <taxon>Bacillati</taxon>
        <taxon>Bacillota</taxon>
        <taxon>Negativicutes</taxon>
        <taxon>Selenomonadales</taxon>
        <taxon>Selenomonadaceae</taxon>
        <taxon>Selenomonas</taxon>
    </lineage>
</organism>
<accession>G5GMC1</accession>
<reference evidence="2 3" key="1">
    <citation type="submission" date="2011-08" db="EMBL/GenBank/DDBJ databases">
        <title>The Genome Sequence of Selenomonas infelix ATCC 43532.</title>
        <authorList>
            <consortium name="The Broad Institute Genome Sequencing Platform"/>
            <person name="Earl A."/>
            <person name="Ward D."/>
            <person name="Feldgarden M."/>
            <person name="Gevers D."/>
            <person name="Izard J."/>
            <person name="Blanton J.M."/>
            <person name="Baranova O.V."/>
            <person name="Dewhirst F.E."/>
            <person name="Young S.K."/>
            <person name="Zeng Q."/>
            <person name="Gargeya S."/>
            <person name="Fitzgerald M."/>
            <person name="Haas B."/>
            <person name="Abouelleil A."/>
            <person name="Alvarado L."/>
            <person name="Arachchi H.M."/>
            <person name="Berlin A."/>
            <person name="Brown A."/>
            <person name="Chapman S.B."/>
            <person name="Chen Z."/>
            <person name="Dunbar C."/>
            <person name="Freedman E."/>
            <person name="Gearin G."/>
            <person name="Gellesch M."/>
            <person name="Goldberg J."/>
            <person name="Griggs A."/>
            <person name="Gujja S."/>
            <person name="Heiman D."/>
            <person name="Howarth C."/>
            <person name="Larson L."/>
            <person name="Lui A."/>
            <person name="MacDonald P.J.P."/>
            <person name="Montmayeur A."/>
            <person name="Murphy C."/>
            <person name="Neiman D."/>
            <person name="Pearson M."/>
            <person name="Priest M."/>
            <person name="Roberts A."/>
            <person name="Saif S."/>
            <person name="Shea T."/>
            <person name="Shenoy N."/>
            <person name="Sisk P."/>
            <person name="Stolte C."/>
            <person name="Sykes S."/>
            <person name="Wortman J."/>
            <person name="Nusbaum C."/>
            <person name="Birren B."/>
        </authorList>
    </citation>
    <scope>NUCLEOTIDE SEQUENCE [LARGE SCALE GENOMIC DNA]</scope>
    <source>
        <strain evidence="2 3">ATCC 43532</strain>
    </source>
</reference>
<dbReference type="RefSeq" id="WP_006691852.1">
    <property type="nucleotide sequence ID" value="NZ_JH376797.1"/>
</dbReference>
<comment type="caution">
    <text evidence="2">The sequence shown here is derived from an EMBL/GenBank/DDBJ whole genome shotgun (WGS) entry which is preliminary data.</text>
</comment>
<keyword evidence="3" id="KW-1185">Reference proteome</keyword>
<protein>
    <submittedName>
        <fullName evidence="2">Uncharacterized protein</fullName>
    </submittedName>
</protein>
<proteinExistence type="predicted"/>
<dbReference type="STRING" id="679201.HMPREF9334_00402"/>
<sequence>MPDEANNIVQLDKNVQYDLRNDTLRIERQYLHCVQVVLRSDSLGERERPQAKSAFIGGAVMELDLRPEGNKAILRTAQGEKTISIIGSKIEPNRTLIGKKRNIIEIGEILRNHLVGKEALRTFLRSPPQERDSLIVSYLDSIVHRLAQEARLLQPESSVTEEMKMLQQREDFAYGKDYTSLYDPVIYVPQKEQGLDVEAHTEKEMRPSARAQRRSNMKSEWFVSSNPIDPVAGVMIYQAQRKKDVDAVDYSGNREEAGQWFKDKAKAQEIVDKLNAAEQERGEALTAKEAQAIANSLNTEEQRKEAGKEAPQATEAQGEKKQPEKKTTKELVSEASKDFSALMEKAHADGKAVWQMTSEDRSHLRAPVLVYKDKEGNDKSFYPPVANMLPAVQHQLEIGSKDPRWIPAKEAGANPDIAIRKGAKAVTFVLFTKDKEPYTKKFFNMADLSGKGVPALSPSPDLRRDVYLHDMIDYLARRAERGTFKDSNYFMMFMDAKEAANKSYQAKKEVYDFSNLDYETYMKARLEAHRRLDAILKADIQTPVPEKDYEKTFIQLLAKEVRQPSKTTNYVIRAARKALNELKWQESHVKAAIKSFVPEAAFDSLARNGKAPSNTLLIVAVKGIEPQKKQEQATVR</sequence>
<dbReference type="EMBL" id="ACZM01000003">
    <property type="protein sequence ID" value="EHG22366.1"/>
    <property type="molecule type" value="Genomic_DNA"/>
</dbReference>
<evidence type="ECO:0000256" key="1">
    <source>
        <dbReference type="SAM" id="MobiDB-lite"/>
    </source>
</evidence>
<dbReference type="Proteomes" id="UP000004129">
    <property type="component" value="Unassembled WGS sequence"/>
</dbReference>
<evidence type="ECO:0000313" key="3">
    <source>
        <dbReference type="Proteomes" id="UP000004129"/>
    </source>
</evidence>